<dbReference type="PANTHER" id="PTHR47360:SF1">
    <property type="entry name" value="ENDOPEPTIDASE NLPC-RELATED"/>
    <property type="match status" value="1"/>
</dbReference>
<dbReference type="RefSeq" id="WP_172127841.1">
    <property type="nucleotide sequence ID" value="NZ_CP042652.1"/>
</dbReference>
<feature type="domain" description="NlpC/P60" evidence="6">
    <location>
        <begin position="68"/>
        <end position="189"/>
    </location>
</feature>
<reference evidence="7 8" key="1">
    <citation type="submission" date="2019-08" db="EMBL/GenBank/DDBJ databases">
        <title>Complete genome sequence of Arcobacter acticola.</title>
        <authorList>
            <person name="Miller W."/>
        </authorList>
    </citation>
    <scope>NUCLEOTIDE SEQUENCE [LARGE SCALE GENOMIC DNA]</scope>
    <source>
        <strain evidence="7 8">KCTC 52212</strain>
    </source>
</reference>
<dbReference type="PROSITE" id="PS51257">
    <property type="entry name" value="PROKAR_LIPOPROTEIN"/>
    <property type="match status" value="1"/>
</dbReference>
<keyword evidence="3" id="KW-0732">Signal</keyword>
<organism evidence="7 8">
    <name type="scientific">Arcobacter acticola</name>
    <dbReference type="NCBI Taxonomy" id="1849015"/>
    <lineage>
        <taxon>Bacteria</taxon>
        <taxon>Pseudomonadati</taxon>
        <taxon>Campylobacterota</taxon>
        <taxon>Epsilonproteobacteria</taxon>
        <taxon>Campylobacterales</taxon>
        <taxon>Arcobacteraceae</taxon>
        <taxon>Arcobacter</taxon>
    </lineage>
</organism>
<evidence type="ECO:0000313" key="7">
    <source>
        <dbReference type="EMBL" id="QKE29784.1"/>
    </source>
</evidence>
<dbReference type="PROSITE" id="PS51935">
    <property type="entry name" value="NLPC_P60"/>
    <property type="match status" value="1"/>
</dbReference>
<dbReference type="AlphaFoldDB" id="A0A6M8F3B5"/>
<evidence type="ECO:0000256" key="3">
    <source>
        <dbReference type="ARBA" id="ARBA00022729"/>
    </source>
</evidence>
<keyword evidence="7" id="KW-0449">Lipoprotein</keyword>
<dbReference type="GO" id="GO:0006508">
    <property type="term" value="P:proteolysis"/>
    <property type="evidence" value="ECO:0007669"/>
    <property type="project" value="UniProtKB-KW"/>
</dbReference>
<gene>
    <name evidence="7" type="ORF">AACT_2714</name>
</gene>
<dbReference type="InterPro" id="IPR052062">
    <property type="entry name" value="Murein_DD/LD_carboxypeptidase"/>
</dbReference>
<accession>A0A6M8F3B5</accession>
<evidence type="ECO:0000259" key="6">
    <source>
        <dbReference type="PROSITE" id="PS51935"/>
    </source>
</evidence>
<protein>
    <submittedName>
        <fullName evidence="7">Outer membrane lipoprotein, NlpC/P60 family</fullName>
    </submittedName>
</protein>
<dbReference type="Pfam" id="PF00877">
    <property type="entry name" value="NLPC_P60"/>
    <property type="match status" value="1"/>
</dbReference>
<dbReference type="EMBL" id="CP042652">
    <property type="protein sequence ID" value="QKE29784.1"/>
    <property type="molecule type" value="Genomic_DNA"/>
</dbReference>
<keyword evidence="8" id="KW-1185">Reference proteome</keyword>
<dbReference type="GO" id="GO:0008234">
    <property type="term" value="F:cysteine-type peptidase activity"/>
    <property type="evidence" value="ECO:0007669"/>
    <property type="project" value="UniProtKB-KW"/>
</dbReference>
<dbReference type="SUPFAM" id="SSF54001">
    <property type="entry name" value="Cysteine proteinases"/>
    <property type="match status" value="1"/>
</dbReference>
<dbReference type="KEGG" id="paco:AACT_2714"/>
<name>A0A6M8F3B5_9BACT</name>
<comment type="similarity">
    <text evidence="1">Belongs to the peptidase C40 family.</text>
</comment>
<sequence length="190" mass="22304">MHFKIFLTFIFSIIIFTGCSQKYEDQNVNYRNYNTQKSNLQKRYLNMLKNNNYVLNNRYIDFNTAQQIDFNTSLIEFYENWSGVKYEYGGNSRSGIDCSSFIQMAYKDNFNIALPRTTDSQANIGIEIDKSQLEMGDLVFFKTSSSSNHVGIYLENGKFMHASTSVGVTISYLDNIYFDKYYWKAQRIIY</sequence>
<evidence type="ECO:0000256" key="1">
    <source>
        <dbReference type="ARBA" id="ARBA00007074"/>
    </source>
</evidence>
<proteinExistence type="inferred from homology"/>
<keyword evidence="4" id="KW-0378">Hydrolase</keyword>
<keyword evidence="2" id="KW-0645">Protease</keyword>
<dbReference type="Proteomes" id="UP000503483">
    <property type="component" value="Chromosome"/>
</dbReference>
<evidence type="ECO:0000313" key="8">
    <source>
        <dbReference type="Proteomes" id="UP000503483"/>
    </source>
</evidence>
<evidence type="ECO:0000256" key="5">
    <source>
        <dbReference type="ARBA" id="ARBA00022807"/>
    </source>
</evidence>
<evidence type="ECO:0000256" key="2">
    <source>
        <dbReference type="ARBA" id="ARBA00022670"/>
    </source>
</evidence>
<keyword evidence="5" id="KW-0788">Thiol protease</keyword>
<dbReference type="InterPro" id="IPR000064">
    <property type="entry name" value="NLP_P60_dom"/>
</dbReference>
<evidence type="ECO:0000256" key="4">
    <source>
        <dbReference type="ARBA" id="ARBA00022801"/>
    </source>
</evidence>
<dbReference type="InterPro" id="IPR038765">
    <property type="entry name" value="Papain-like_cys_pep_sf"/>
</dbReference>
<dbReference type="PANTHER" id="PTHR47360">
    <property type="entry name" value="MUREIN DD-ENDOPEPTIDASE MEPS/MUREIN LD-CARBOXYPEPTIDASE"/>
    <property type="match status" value="1"/>
</dbReference>
<dbReference type="Gene3D" id="3.90.1720.10">
    <property type="entry name" value="endopeptidase domain like (from Nostoc punctiforme)"/>
    <property type="match status" value="1"/>
</dbReference>